<reference evidence="2" key="2">
    <citation type="submission" date="2020-08" db="EMBL/GenBank/DDBJ databases">
        <authorList>
            <person name="Kikuchi T."/>
        </authorList>
    </citation>
    <scope>NUCLEOTIDE SEQUENCE</scope>
    <source>
        <strain evidence="1">Ka4C1</strain>
    </source>
</reference>
<keyword evidence="4" id="KW-1185">Reference proteome</keyword>
<evidence type="ECO:0000313" key="4">
    <source>
        <dbReference type="Proteomes" id="UP000659654"/>
    </source>
</evidence>
<proteinExistence type="predicted"/>
<protein>
    <submittedName>
        <fullName evidence="1">(pine wood nematode) hypothetical protein</fullName>
    </submittedName>
</protein>
<accession>A0A1I7RY40</accession>
<reference evidence="5" key="1">
    <citation type="submission" date="2016-11" db="UniProtKB">
        <authorList>
            <consortium name="WormBaseParasite"/>
        </authorList>
    </citation>
    <scope>IDENTIFICATION</scope>
</reference>
<dbReference type="Proteomes" id="UP000095284">
    <property type="component" value="Unplaced"/>
</dbReference>
<dbReference type="AlphaFoldDB" id="A0A1I7RY40"/>
<sequence length="413" mass="48630">MTAEYQTKIKWDDEVFSAESVLPSEAFLGFITAFSEGELYSIIEVQLIPGNLILISVEVQLLKRHKFKQFKLKEAPQWYHKPYPFCEILDPPESSEDHFDWRRMGVKREGVYCDLLVPVVFFNKKCVPKPTSNLTVYRNFNAEISYDFCFENNVGFSPIVGPVVFFGDTAKFNRHTFYYVWVSRPRNELLAVIKEFNANWIVKNSETKMKRVVTSLDISFWHLNSIRSYDYGLVVGKNEEECTVEIFVSEHIPLITGYVKQCFPPARTIRISSWVRFSTCKYVNDHEFAINLVRVPFPKCIKRCAYAEELGLVKIELYQYWINEDEDWTLGCEIGDEEHIIYNPEQIKLQRYNNPLITYSRNKHKFYLRSMILGGQSALLYTKEQYLFKKQCEYNGYGCNMNLDQLQSFEYPK</sequence>
<name>A0A1I7RY40_BURXY</name>
<gene>
    <name evidence="1" type="ORF">BXYJ_LOCUS1647</name>
</gene>
<dbReference type="EMBL" id="CAJFCV020000001">
    <property type="protein sequence ID" value="CAG9085255.1"/>
    <property type="molecule type" value="Genomic_DNA"/>
</dbReference>
<evidence type="ECO:0000313" key="5">
    <source>
        <dbReference type="WBParaSite" id="BXY_0565700.1"/>
    </source>
</evidence>
<evidence type="ECO:0000313" key="1">
    <source>
        <dbReference type="EMBL" id="CAD5209862.1"/>
    </source>
</evidence>
<dbReference type="WBParaSite" id="BXY_0565700.1">
    <property type="protein sequence ID" value="BXY_0565700.1"/>
    <property type="gene ID" value="BXY_0565700"/>
</dbReference>
<dbReference type="Proteomes" id="UP000659654">
    <property type="component" value="Unassembled WGS sequence"/>
</dbReference>
<organism evidence="3 5">
    <name type="scientific">Bursaphelenchus xylophilus</name>
    <name type="common">Pinewood nematode worm</name>
    <name type="synonym">Aphelenchoides xylophilus</name>
    <dbReference type="NCBI Taxonomy" id="6326"/>
    <lineage>
        <taxon>Eukaryota</taxon>
        <taxon>Metazoa</taxon>
        <taxon>Ecdysozoa</taxon>
        <taxon>Nematoda</taxon>
        <taxon>Chromadorea</taxon>
        <taxon>Rhabditida</taxon>
        <taxon>Tylenchina</taxon>
        <taxon>Tylenchomorpha</taxon>
        <taxon>Aphelenchoidea</taxon>
        <taxon>Aphelenchoididae</taxon>
        <taxon>Bursaphelenchus</taxon>
    </lineage>
</organism>
<evidence type="ECO:0000313" key="2">
    <source>
        <dbReference type="EMBL" id="CAG9085255.1"/>
    </source>
</evidence>
<dbReference type="EMBL" id="CAJFDI010000001">
    <property type="protein sequence ID" value="CAD5209862.1"/>
    <property type="molecule type" value="Genomic_DNA"/>
</dbReference>
<dbReference type="Proteomes" id="UP000582659">
    <property type="component" value="Unassembled WGS sequence"/>
</dbReference>
<evidence type="ECO:0000313" key="3">
    <source>
        <dbReference type="Proteomes" id="UP000095284"/>
    </source>
</evidence>